<sequence length="264" mass="27892">MRTVVNIRTGGQTKISGIVHSLLLLAIVVILAPLASQIPHAVLAGILVKVGYDIIDVSYLKNAHRGPRWDLALMVLVLVLTVFVDLITAVVAGVVMGALAFVKQMADAQLLRMGGSREDGQVEYSDEEEALFARAHNRITMFDFGGPLSFGAAADLGHQVRENSRGRGQALILDFSSVPFVDVSAARAVETIGCDADSAGKKVFISGMNDSVKAVLTGLSADCCLTDENYYSKRIDAIKAAVAYIEGSPNEGGSVEIGASTQPS</sequence>
<dbReference type="GO" id="GO:0016020">
    <property type="term" value="C:membrane"/>
    <property type="evidence" value="ECO:0007669"/>
    <property type="project" value="UniProtKB-SubCell"/>
</dbReference>
<evidence type="ECO:0000256" key="5">
    <source>
        <dbReference type="SAM" id="Phobius"/>
    </source>
</evidence>
<evidence type="ECO:0000256" key="1">
    <source>
        <dbReference type="ARBA" id="ARBA00004141"/>
    </source>
</evidence>
<evidence type="ECO:0000256" key="2">
    <source>
        <dbReference type="ARBA" id="ARBA00022692"/>
    </source>
</evidence>
<organism evidence="7 8">
    <name type="scientific">OM182 bacterium BACL3 MAG-120619-bin3</name>
    <dbReference type="NCBI Taxonomy" id="1655593"/>
    <lineage>
        <taxon>Bacteria</taxon>
        <taxon>Pseudomonadati</taxon>
        <taxon>Pseudomonadota</taxon>
        <taxon>Gammaproteobacteria</taxon>
        <taxon>OMG group</taxon>
        <taxon>OM182 clade</taxon>
    </lineage>
</organism>
<evidence type="ECO:0000256" key="4">
    <source>
        <dbReference type="ARBA" id="ARBA00023136"/>
    </source>
</evidence>
<evidence type="ECO:0000313" key="8">
    <source>
        <dbReference type="Proteomes" id="UP000051242"/>
    </source>
</evidence>
<name>A0A0R2SV00_9GAMM</name>
<proteinExistence type="predicted"/>
<dbReference type="Proteomes" id="UP000051242">
    <property type="component" value="Unassembled WGS sequence"/>
</dbReference>
<keyword evidence="3 5" id="KW-1133">Transmembrane helix</keyword>
<dbReference type="InterPro" id="IPR052706">
    <property type="entry name" value="Membrane-Transporter-like"/>
</dbReference>
<dbReference type="Pfam" id="PF00916">
    <property type="entry name" value="Sulfate_transp"/>
    <property type="match status" value="1"/>
</dbReference>
<keyword evidence="2 5" id="KW-0812">Transmembrane</keyword>
<evidence type="ECO:0000256" key="3">
    <source>
        <dbReference type="ARBA" id="ARBA00022989"/>
    </source>
</evidence>
<feature type="transmembrane region" description="Helical" evidence="5">
    <location>
        <begin position="72"/>
        <end position="102"/>
    </location>
</feature>
<keyword evidence="4 5" id="KW-0472">Membrane</keyword>
<gene>
    <name evidence="7" type="ORF">ABR85_12175</name>
</gene>
<dbReference type="EMBL" id="LICD01000281">
    <property type="protein sequence ID" value="KRO78806.1"/>
    <property type="molecule type" value="Genomic_DNA"/>
</dbReference>
<dbReference type="PROSITE" id="PS50801">
    <property type="entry name" value="STAS"/>
    <property type="match status" value="1"/>
</dbReference>
<dbReference type="Pfam" id="PF01740">
    <property type="entry name" value="STAS"/>
    <property type="match status" value="1"/>
</dbReference>
<dbReference type="AlphaFoldDB" id="A0A0R2SV00"/>
<protein>
    <recommendedName>
        <fullName evidence="6">STAS domain-containing protein</fullName>
    </recommendedName>
</protein>
<dbReference type="SUPFAM" id="SSF52091">
    <property type="entry name" value="SpoIIaa-like"/>
    <property type="match status" value="1"/>
</dbReference>
<feature type="transmembrane region" description="Helical" evidence="5">
    <location>
        <begin position="21"/>
        <end position="52"/>
    </location>
</feature>
<dbReference type="InterPro" id="IPR011547">
    <property type="entry name" value="SLC26A/SulP_dom"/>
</dbReference>
<dbReference type="PANTHER" id="PTHR43310:SF1">
    <property type="entry name" value="SULFATE TRANSPORTER YBAR-RELATED"/>
    <property type="match status" value="1"/>
</dbReference>
<feature type="domain" description="STAS" evidence="6">
    <location>
        <begin position="129"/>
        <end position="241"/>
    </location>
</feature>
<comment type="subcellular location">
    <subcellularLocation>
        <location evidence="1">Membrane</location>
        <topology evidence="1">Multi-pass membrane protein</topology>
    </subcellularLocation>
</comment>
<reference evidence="7 8" key="1">
    <citation type="submission" date="2015-10" db="EMBL/GenBank/DDBJ databases">
        <title>Metagenome-Assembled Genomes uncover a global brackish microbiome.</title>
        <authorList>
            <person name="Hugerth L.W."/>
            <person name="Larsson J."/>
            <person name="Alneberg J."/>
            <person name="Lindh M.V."/>
            <person name="Legrand C."/>
            <person name="Pinhassi J."/>
            <person name="Andersson A.F."/>
        </authorList>
    </citation>
    <scope>NUCLEOTIDE SEQUENCE [LARGE SCALE GENOMIC DNA]</scope>
    <source>
        <strain evidence="7">BACL22 MAG-120619-bin3</strain>
    </source>
</reference>
<dbReference type="CDD" id="cd07042">
    <property type="entry name" value="STAS_SulP_like_sulfate_transporter"/>
    <property type="match status" value="1"/>
</dbReference>
<evidence type="ECO:0000313" key="7">
    <source>
        <dbReference type="EMBL" id="KRO78806.1"/>
    </source>
</evidence>
<dbReference type="PANTHER" id="PTHR43310">
    <property type="entry name" value="SULFATE TRANSPORTER YBAR-RELATED"/>
    <property type="match status" value="1"/>
</dbReference>
<accession>A0A0R2SV00</accession>
<evidence type="ECO:0000259" key="6">
    <source>
        <dbReference type="PROSITE" id="PS50801"/>
    </source>
</evidence>
<comment type="caution">
    <text evidence="7">The sequence shown here is derived from an EMBL/GenBank/DDBJ whole genome shotgun (WGS) entry which is preliminary data.</text>
</comment>
<dbReference type="InterPro" id="IPR036513">
    <property type="entry name" value="STAS_dom_sf"/>
</dbReference>
<dbReference type="InterPro" id="IPR002645">
    <property type="entry name" value="STAS_dom"/>
</dbReference>
<dbReference type="Gene3D" id="3.30.750.24">
    <property type="entry name" value="STAS domain"/>
    <property type="match status" value="1"/>
</dbReference>